<accession>H8G7W8</accession>
<dbReference type="Gene3D" id="3.10.450.50">
    <property type="match status" value="1"/>
</dbReference>
<dbReference type="GO" id="GO:0003677">
    <property type="term" value="F:DNA binding"/>
    <property type="evidence" value="ECO:0007669"/>
    <property type="project" value="InterPro"/>
</dbReference>
<dbReference type="SUPFAM" id="SSF88946">
    <property type="entry name" value="Sigma2 domain of RNA polymerase sigma factors"/>
    <property type="match status" value="1"/>
</dbReference>
<dbReference type="EMBL" id="CM001466">
    <property type="protein sequence ID" value="EHY88365.1"/>
    <property type="molecule type" value="Genomic_DNA"/>
</dbReference>
<dbReference type="InterPro" id="IPR013324">
    <property type="entry name" value="RNA_pol_sigma_r3/r4-like"/>
</dbReference>
<dbReference type="InterPro" id="IPR013325">
    <property type="entry name" value="RNA_pol_sigma_r2"/>
</dbReference>
<dbReference type="InterPro" id="IPR014284">
    <property type="entry name" value="RNA_pol_sigma-70_dom"/>
</dbReference>
<evidence type="ECO:0000256" key="1">
    <source>
        <dbReference type="ARBA" id="ARBA00010641"/>
    </source>
</evidence>
<keyword evidence="3" id="KW-0805">Transcription regulation</keyword>
<comment type="similarity">
    <text evidence="1">Belongs to the sigma-70 factor family. ECF subfamily.</text>
</comment>
<dbReference type="Gene3D" id="1.10.1740.10">
    <property type="match status" value="1"/>
</dbReference>
<dbReference type="Gene3D" id="1.10.10.10">
    <property type="entry name" value="Winged helix-like DNA-binding domain superfamily/Winged helix DNA-binding domain"/>
    <property type="match status" value="1"/>
</dbReference>
<sequence length="284" mass="30692">MIPVSVFEAARPRLTAMAFRILGSVHDADDAVQSTWIKASTADTDGLRNPDAWMTTVLSRVCLDQLRRRRRHGEDALCADELPAEVLTADERYLRREDVSRALMVVLHRLTPAQRVAYVLHDLFDFPFRDVARALGTSAGNAKQHASRARRRIAHSTFVPGDVDESVVGSVVDAFLAAAAGGDIDRMLALMTDDCVRTVDAGLVPAGTPTAVTGASAVAEETTLFADRIRASTPVLVDGHPAYVIAPGGHPIAVVRIELRNGRIAAIDIRPSARSTFTLPRPLC</sequence>
<feature type="domain" description="RNA polymerase sigma factor 70 region 4 type 2" evidence="7">
    <location>
        <begin position="101"/>
        <end position="153"/>
    </location>
</feature>
<keyword evidence="5" id="KW-0804">Transcription</keyword>
<organism evidence="8 9">
    <name type="scientific">Saccharomonospora azurea NA-128</name>
    <dbReference type="NCBI Taxonomy" id="882081"/>
    <lineage>
        <taxon>Bacteria</taxon>
        <taxon>Bacillati</taxon>
        <taxon>Actinomycetota</taxon>
        <taxon>Actinomycetes</taxon>
        <taxon>Pseudonocardiales</taxon>
        <taxon>Pseudonocardiaceae</taxon>
        <taxon>Saccharomonospora</taxon>
    </lineage>
</organism>
<dbReference type="Pfam" id="PF04542">
    <property type="entry name" value="Sigma70_r2"/>
    <property type="match status" value="1"/>
</dbReference>
<dbReference type="NCBIfam" id="TIGR02937">
    <property type="entry name" value="sigma70-ECF"/>
    <property type="match status" value="1"/>
</dbReference>
<dbReference type="Proteomes" id="UP000004705">
    <property type="component" value="Chromosome"/>
</dbReference>
<dbReference type="GO" id="GO:0016987">
    <property type="term" value="F:sigma factor activity"/>
    <property type="evidence" value="ECO:0007669"/>
    <property type="project" value="UniProtKB-KW"/>
</dbReference>
<name>H8G7W8_9PSEU</name>
<dbReference type="PANTHER" id="PTHR30173">
    <property type="entry name" value="SIGMA 19 FACTOR"/>
    <property type="match status" value="1"/>
</dbReference>
<comment type="subunit">
    <text evidence="2">Interacts transiently with the RNA polymerase catalytic core formed by RpoA, RpoB, RpoC and RpoZ (2 alpha, 1 beta, 1 beta' and 1 omega subunit) to form the RNA polymerase holoenzyme that can initiate transcription.</text>
</comment>
<feature type="domain" description="RNA polymerase sigma-70 region 2" evidence="6">
    <location>
        <begin position="7"/>
        <end position="71"/>
    </location>
</feature>
<dbReference type="HOGENOM" id="CLU_047691_22_1_11"/>
<dbReference type="InterPro" id="IPR013249">
    <property type="entry name" value="RNA_pol_sigma70_r4_t2"/>
</dbReference>
<evidence type="ECO:0000259" key="7">
    <source>
        <dbReference type="Pfam" id="PF08281"/>
    </source>
</evidence>
<evidence type="ECO:0000313" key="9">
    <source>
        <dbReference type="Proteomes" id="UP000004705"/>
    </source>
</evidence>
<dbReference type="InterPro" id="IPR036388">
    <property type="entry name" value="WH-like_DNA-bd_sf"/>
</dbReference>
<keyword evidence="4" id="KW-0731">Sigma factor</keyword>
<dbReference type="OrthoDB" id="3211555at2"/>
<dbReference type="InterPro" id="IPR007627">
    <property type="entry name" value="RNA_pol_sigma70_r2"/>
</dbReference>
<gene>
    <name evidence="8" type="ORF">SacazDRAFT_01435</name>
</gene>
<evidence type="ECO:0000256" key="2">
    <source>
        <dbReference type="ARBA" id="ARBA00011344"/>
    </source>
</evidence>
<protein>
    <submittedName>
        <fullName evidence="8">RNA polymerase sigma factor, sigma-70 family</fullName>
    </submittedName>
</protein>
<dbReference type="SUPFAM" id="SSF88659">
    <property type="entry name" value="Sigma3 and sigma4 domains of RNA polymerase sigma factors"/>
    <property type="match status" value="1"/>
</dbReference>
<evidence type="ECO:0000256" key="5">
    <source>
        <dbReference type="ARBA" id="ARBA00023163"/>
    </source>
</evidence>
<dbReference type="AlphaFoldDB" id="H8G7W8"/>
<dbReference type="GO" id="GO:0006352">
    <property type="term" value="P:DNA-templated transcription initiation"/>
    <property type="evidence" value="ECO:0007669"/>
    <property type="project" value="InterPro"/>
</dbReference>
<evidence type="ECO:0000256" key="4">
    <source>
        <dbReference type="ARBA" id="ARBA00023082"/>
    </source>
</evidence>
<dbReference type="PANTHER" id="PTHR30173:SF43">
    <property type="entry name" value="ECF RNA POLYMERASE SIGMA FACTOR SIGI-RELATED"/>
    <property type="match status" value="1"/>
</dbReference>
<keyword evidence="9" id="KW-1185">Reference proteome</keyword>
<dbReference type="Pfam" id="PF08281">
    <property type="entry name" value="Sigma70_r4_2"/>
    <property type="match status" value="1"/>
</dbReference>
<evidence type="ECO:0000313" key="8">
    <source>
        <dbReference type="EMBL" id="EHY88365.1"/>
    </source>
</evidence>
<evidence type="ECO:0000256" key="3">
    <source>
        <dbReference type="ARBA" id="ARBA00023015"/>
    </source>
</evidence>
<reference evidence="8 9" key="1">
    <citation type="journal article" date="2012" name="Stand. Genomic Sci.">
        <title>Genome sequence of the soil bacterium Saccharomonospora azurea type strain (NA-128(T)).</title>
        <authorList>
            <person name="Klenk H.P."/>
            <person name="Held B."/>
            <person name="Lucas S."/>
            <person name="Lapidus A."/>
            <person name="Copeland A."/>
            <person name="Hammon N."/>
            <person name="Pitluck S."/>
            <person name="Goodwin L.A."/>
            <person name="Han C."/>
            <person name="Tapia R."/>
            <person name="Brambilla E.M."/>
            <person name="Potter G."/>
            <person name="Land M."/>
            <person name="Ivanova N."/>
            <person name="Rohde M."/>
            <person name="Goker M."/>
            <person name="Detter J.C."/>
            <person name="Kyrpides N.C."/>
            <person name="Woyke T."/>
        </authorList>
    </citation>
    <scope>NUCLEOTIDE SEQUENCE [LARGE SCALE GENOMIC DNA]</scope>
    <source>
        <strain evidence="8 9">NA-128</strain>
    </source>
</reference>
<dbReference type="SUPFAM" id="SSF54427">
    <property type="entry name" value="NTF2-like"/>
    <property type="match status" value="1"/>
</dbReference>
<dbReference type="InterPro" id="IPR052704">
    <property type="entry name" value="ECF_Sigma-70_Domain"/>
</dbReference>
<proteinExistence type="inferred from homology"/>
<evidence type="ECO:0000259" key="6">
    <source>
        <dbReference type="Pfam" id="PF04542"/>
    </source>
</evidence>
<dbReference type="InterPro" id="IPR032710">
    <property type="entry name" value="NTF2-like_dom_sf"/>
</dbReference>